<dbReference type="CDD" id="cd06267">
    <property type="entry name" value="PBP1_LacI_sugar_binding-like"/>
    <property type="match status" value="1"/>
</dbReference>
<gene>
    <name evidence="7" type="ORF">SAMN05421812_11657</name>
</gene>
<proteinExistence type="predicted"/>
<sequence>MADATDTTDPSPHPKSRGAARRALRRGPTIDDVAEVAGVSRGTVSRVLNGAHYVSPGALKAVEQAMRTTGYTVNQSARSLVTKQSNAIAFVLSEPQERLFEDPNFSVLLRCCTQALGEQDFSLVLMLESSADERDRVLRYVRGGHVDGVLLISAHAGDPFIGDLARGVLPAVACGRPAGPGIPYVAAEDRQGAREMTQYLVDQGRRRIGMIACSPVVGGPERLAGYRDVLGRKALKRLVVDAADYSHAAGVAAMRELLAASPDIDAVFAASDLLAAGAIDELRRSGRRVPDDVAVGGFDDSRIARETDPPLTTIRQPLEQVAREMVDVLLRLVRREPASSRLLPTELVVRASA</sequence>
<dbReference type="Gene3D" id="3.40.50.2300">
    <property type="match status" value="2"/>
</dbReference>
<dbReference type="PROSITE" id="PS50932">
    <property type="entry name" value="HTH_LACI_2"/>
    <property type="match status" value="1"/>
</dbReference>
<dbReference type="SUPFAM" id="SSF47413">
    <property type="entry name" value="lambda repressor-like DNA-binding domains"/>
    <property type="match status" value="1"/>
</dbReference>
<dbReference type="SMART" id="SM00354">
    <property type="entry name" value="HTH_LACI"/>
    <property type="match status" value="1"/>
</dbReference>
<dbReference type="Pfam" id="PF13377">
    <property type="entry name" value="Peripla_BP_3"/>
    <property type="match status" value="1"/>
</dbReference>
<dbReference type="InterPro" id="IPR000843">
    <property type="entry name" value="HTH_LacI"/>
</dbReference>
<evidence type="ECO:0000256" key="3">
    <source>
        <dbReference type="ARBA" id="ARBA00023163"/>
    </source>
</evidence>
<dbReference type="Gene3D" id="1.10.260.40">
    <property type="entry name" value="lambda repressor-like DNA-binding domains"/>
    <property type="match status" value="1"/>
</dbReference>
<dbReference type="GO" id="GO:0003700">
    <property type="term" value="F:DNA-binding transcription factor activity"/>
    <property type="evidence" value="ECO:0007669"/>
    <property type="project" value="TreeGrafter"/>
</dbReference>
<dbReference type="PANTHER" id="PTHR30146:SF109">
    <property type="entry name" value="HTH-TYPE TRANSCRIPTIONAL REGULATOR GALS"/>
    <property type="match status" value="1"/>
</dbReference>
<dbReference type="AlphaFoldDB" id="A0A239PBF1"/>
<dbReference type="PANTHER" id="PTHR30146">
    <property type="entry name" value="LACI-RELATED TRANSCRIPTIONAL REPRESSOR"/>
    <property type="match status" value="1"/>
</dbReference>
<evidence type="ECO:0000259" key="6">
    <source>
        <dbReference type="PROSITE" id="PS50943"/>
    </source>
</evidence>
<organism evidence="7 8">
    <name type="scientific">Asanoa hainanensis</name>
    <dbReference type="NCBI Taxonomy" id="560556"/>
    <lineage>
        <taxon>Bacteria</taxon>
        <taxon>Bacillati</taxon>
        <taxon>Actinomycetota</taxon>
        <taxon>Actinomycetes</taxon>
        <taxon>Micromonosporales</taxon>
        <taxon>Micromonosporaceae</taxon>
        <taxon>Asanoa</taxon>
    </lineage>
</organism>
<dbReference type="PRINTS" id="PR00036">
    <property type="entry name" value="HTHLACI"/>
</dbReference>
<accession>A0A239PBF1</accession>
<keyword evidence="8" id="KW-1185">Reference proteome</keyword>
<dbReference type="Proteomes" id="UP000198362">
    <property type="component" value="Unassembled WGS sequence"/>
</dbReference>
<dbReference type="InterPro" id="IPR028082">
    <property type="entry name" value="Peripla_BP_I"/>
</dbReference>
<name>A0A239PBF1_9ACTN</name>
<protein>
    <submittedName>
        <fullName evidence="7">DNA-binding transcriptional regulator, LacI/PurR family</fullName>
    </submittedName>
</protein>
<feature type="compositionally biased region" description="Polar residues" evidence="4">
    <location>
        <begin position="1"/>
        <end position="10"/>
    </location>
</feature>
<dbReference type="PROSITE" id="PS00356">
    <property type="entry name" value="HTH_LACI_1"/>
    <property type="match status" value="1"/>
</dbReference>
<feature type="compositionally biased region" description="Basic residues" evidence="4">
    <location>
        <begin position="14"/>
        <end position="25"/>
    </location>
</feature>
<dbReference type="PROSITE" id="PS50943">
    <property type="entry name" value="HTH_CROC1"/>
    <property type="match status" value="1"/>
</dbReference>
<keyword evidence="2 7" id="KW-0238">DNA-binding</keyword>
<dbReference type="SUPFAM" id="SSF53822">
    <property type="entry name" value="Periplasmic binding protein-like I"/>
    <property type="match status" value="1"/>
</dbReference>
<dbReference type="RefSeq" id="WP_218824742.1">
    <property type="nucleotide sequence ID" value="NZ_FZPH01000016.1"/>
</dbReference>
<dbReference type="GO" id="GO:0000976">
    <property type="term" value="F:transcription cis-regulatory region binding"/>
    <property type="evidence" value="ECO:0007669"/>
    <property type="project" value="TreeGrafter"/>
</dbReference>
<evidence type="ECO:0000259" key="5">
    <source>
        <dbReference type="PROSITE" id="PS50932"/>
    </source>
</evidence>
<evidence type="ECO:0000313" key="7">
    <source>
        <dbReference type="EMBL" id="SNT63994.1"/>
    </source>
</evidence>
<dbReference type="Pfam" id="PF00356">
    <property type="entry name" value="LacI"/>
    <property type="match status" value="1"/>
</dbReference>
<keyword evidence="3" id="KW-0804">Transcription</keyword>
<evidence type="ECO:0000256" key="2">
    <source>
        <dbReference type="ARBA" id="ARBA00023125"/>
    </source>
</evidence>
<feature type="domain" description="HTH cro/C1-type" evidence="6">
    <location>
        <begin position="29"/>
        <end position="73"/>
    </location>
</feature>
<dbReference type="InterPro" id="IPR046335">
    <property type="entry name" value="LacI/GalR-like_sensor"/>
</dbReference>
<reference evidence="7 8" key="1">
    <citation type="submission" date="2017-06" db="EMBL/GenBank/DDBJ databases">
        <authorList>
            <person name="Kim H.J."/>
            <person name="Triplett B.A."/>
        </authorList>
    </citation>
    <scope>NUCLEOTIDE SEQUENCE [LARGE SCALE GENOMIC DNA]</scope>
    <source>
        <strain evidence="7 8">CGMCC 4.5593</strain>
    </source>
</reference>
<feature type="region of interest" description="Disordered" evidence="4">
    <location>
        <begin position="1"/>
        <end position="26"/>
    </location>
</feature>
<evidence type="ECO:0000256" key="4">
    <source>
        <dbReference type="SAM" id="MobiDB-lite"/>
    </source>
</evidence>
<evidence type="ECO:0000313" key="8">
    <source>
        <dbReference type="Proteomes" id="UP000198362"/>
    </source>
</evidence>
<dbReference type="EMBL" id="FZPH01000016">
    <property type="protein sequence ID" value="SNT63994.1"/>
    <property type="molecule type" value="Genomic_DNA"/>
</dbReference>
<evidence type="ECO:0000256" key="1">
    <source>
        <dbReference type="ARBA" id="ARBA00023015"/>
    </source>
</evidence>
<dbReference type="InterPro" id="IPR010982">
    <property type="entry name" value="Lambda_DNA-bd_dom_sf"/>
</dbReference>
<dbReference type="CDD" id="cd01392">
    <property type="entry name" value="HTH_LacI"/>
    <property type="match status" value="1"/>
</dbReference>
<dbReference type="InterPro" id="IPR001387">
    <property type="entry name" value="Cro/C1-type_HTH"/>
</dbReference>
<keyword evidence="1" id="KW-0805">Transcription regulation</keyword>
<feature type="domain" description="HTH lacI-type" evidence="5">
    <location>
        <begin position="28"/>
        <end position="82"/>
    </location>
</feature>